<feature type="compositionally biased region" description="Acidic residues" evidence="1">
    <location>
        <begin position="1"/>
        <end position="11"/>
    </location>
</feature>
<organism evidence="2">
    <name type="scientific">Arion vulgaris</name>
    <dbReference type="NCBI Taxonomy" id="1028688"/>
    <lineage>
        <taxon>Eukaryota</taxon>
        <taxon>Metazoa</taxon>
        <taxon>Spiralia</taxon>
        <taxon>Lophotrochozoa</taxon>
        <taxon>Mollusca</taxon>
        <taxon>Gastropoda</taxon>
        <taxon>Heterobranchia</taxon>
        <taxon>Euthyneura</taxon>
        <taxon>Panpulmonata</taxon>
        <taxon>Eupulmonata</taxon>
        <taxon>Stylommatophora</taxon>
        <taxon>Helicina</taxon>
        <taxon>Arionoidea</taxon>
        <taxon>Arionidae</taxon>
        <taxon>Arion</taxon>
    </lineage>
</organism>
<protein>
    <submittedName>
        <fullName evidence="2">Uncharacterized protein</fullName>
    </submittedName>
</protein>
<dbReference type="AlphaFoldDB" id="A0A0B7BWE2"/>
<reference evidence="2" key="1">
    <citation type="submission" date="2014-12" db="EMBL/GenBank/DDBJ databases">
        <title>Insight into the proteome of Arion vulgaris.</title>
        <authorList>
            <person name="Aradska J."/>
            <person name="Bulat T."/>
            <person name="Smidak R."/>
            <person name="Sarate P."/>
            <person name="Gangsoo J."/>
            <person name="Sialana F."/>
            <person name="Bilban M."/>
            <person name="Lubec G."/>
        </authorList>
    </citation>
    <scope>NUCLEOTIDE SEQUENCE</scope>
    <source>
        <tissue evidence="2">Skin</tissue>
    </source>
</reference>
<feature type="region of interest" description="Disordered" evidence="1">
    <location>
        <begin position="1"/>
        <end position="26"/>
    </location>
</feature>
<dbReference type="EMBL" id="HACG01050644">
    <property type="protein sequence ID" value="CEK97509.1"/>
    <property type="molecule type" value="Transcribed_RNA"/>
</dbReference>
<name>A0A0B7BWE2_9EUPU</name>
<feature type="compositionally biased region" description="Polar residues" evidence="1">
    <location>
        <begin position="15"/>
        <end position="25"/>
    </location>
</feature>
<feature type="non-terminal residue" evidence="2">
    <location>
        <position position="1"/>
    </location>
</feature>
<evidence type="ECO:0000256" key="1">
    <source>
        <dbReference type="SAM" id="MobiDB-lite"/>
    </source>
</evidence>
<proteinExistence type="predicted"/>
<feature type="non-terminal residue" evidence="2">
    <location>
        <position position="76"/>
    </location>
</feature>
<gene>
    <name evidence="2" type="primary">ORF215987</name>
</gene>
<sequence>PVTDGVQEDGEAISLQDTPPENVQLSPEKLNVNGQHCSTTKPPNKPTSINELGDIFLSEDSKAQSLDASSSAVFCQ</sequence>
<accession>A0A0B7BWE2</accession>
<evidence type="ECO:0000313" key="2">
    <source>
        <dbReference type="EMBL" id="CEK97509.1"/>
    </source>
</evidence>